<keyword evidence="2" id="KW-1185">Reference proteome</keyword>
<dbReference type="OrthoDB" id="9977338at2"/>
<dbReference type="AlphaFoldDB" id="A0A0R1MJY7"/>
<sequence length="115" mass="13040">MRILKFRGTKVTVGREYKVGGVHYANLIKLNSGKTIKGVVVNGKGEFIDPEKKEYKQETKDKLRVTSKDSTTVFEYPSDDFTEFVAKKELNTIMVGNCISGKQKTHKGYSFELIK</sequence>
<accession>A0A0R1MJY7</accession>
<dbReference type="EMBL" id="AZDX01000003">
    <property type="protein sequence ID" value="KRL08017.1"/>
    <property type="molecule type" value="Genomic_DNA"/>
</dbReference>
<dbReference type="STRING" id="1423759.FC92_GL001090"/>
<reference evidence="1 2" key="1">
    <citation type="journal article" date="2015" name="Genome Announc.">
        <title>Expanding the biotechnology potential of lactobacilli through comparative genomics of 213 strains and associated genera.</title>
        <authorList>
            <person name="Sun Z."/>
            <person name="Harris H.M."/>
            <person name="McCann A."/>
            <person name="Guo C."/>
            <person name="Argimon S."/>
            <person name="Zhang W."/>
            <person name="Yang X."/>
            <person name="Jeffery I.B."/>
            <person name="Cooney J.C."/>
            <person name="Kagawa T.F."/>
            <person name="Liu W."/>
            <person name="Song Y."/>
            <person name="Salvetti E."/>
            <person name="Wrobel A."/>
            <person name="Rasinkangas P."/>
            <person name="Parkhill J."/>
            <person name="Rea M.C."/>
            <person name="O'Sullivan O."/>
            <person name="Ritari J."/>
            <person name="Douillard F.P."/>
            <person name="Paul Ross R."/>
            <person name="Yang R."/>
            <person name="Briner A.E."/>
            <person name="Felis G.E."/>
            <person name="de Vos W.M."/>
            <person name="Barrangou R."/>
            <person name="Klaenhammer T.R."/>
            <person name="Caufield P.W."/>
            <person name="Cui Y."/>
            <person name="Zhang H."/>
            <person name="O'Toole P.W."/>
        </authorList>
    </citation>
    <scope>NUCLEOTIDE SEQUENCE [LARGE SCALE GENOMIC DNA]</scope>
    <source>
        <strain evidence="1 2">DSM 19519</strain>
    </source>
</reference>
<dbReference type="Proteomes" id="UP000051448">
    <property type="component" value="Unassembled WGS sequence"/>
</dbReference>
<dbReference type="RefSeq" id="WP_057868804.1">
    <property type="nucleotide sequence ID" value="NZ_AZDX01000003.1"/>
</dbReference>
<name>A0A0R1MJY7_9LACO</name>
<evidence type="ECO:0000313" key="2">
    <source>
        <dbReference type="Proteomes" id="UP000051448"/>
    </source>
</evidence>
<organism evidence="1 2">
    <name type="scientific">Liquorilactobacillus hordei DSM 19519</name>
    <dbReference type="NCBI Taxonomy" id="1423759"/>
    <lineage>
        <taxon>Bacteria</taxon>
        <taxon>Bacillati</taxon>
        <taxon>Bacillota</taxon>
        <taxon>Bacilli</taxon>
        <taxon>Lactobacillales</taxon>
        <taxon>Lactobacillaceae</taxon>
        <taxon>Liquorilactobacillus</taxon>
    </lineage>
</organism>
<protein>
    <submittedName>
        <fullName evidence="1">Uncharacterized protein</fullName>
    </submittedName>
</protein>
<dbReference type="GeneID" id="98309512"/>
<evidence type="ECO:0000313" key="1">
    <source>
        <dbReference type="EMBL" id="KRL08017.1"/>
    </source>
</evidence>
<proteinExistence type="predicted"/>
<gene>
    <name evidence="1" type="ORF">FC92_GL001090</name>
</gene>
<dbReference type="PATRIC" id="fig|1423759.3.peg.1155"/>
<comment type="caution">
    <text evidence="1">The sequence shown here is derived from an EMBL/GenBank/DDBJ whole genome shotgun (WGS) entry which is preliminary data.</text>
</comment>